<dbReference type="PRINTS" id="PR00633">
    <property type="entry name" value="RCCNDNSATION"/>
</dbReference>
<dbReference type="GO" id="GO:0004674">
    <property type="term" value="F:protein serine/threonine kinase activity"/>
    <property type="evidence" value="ECO:0007669"/>
    <property type="project" value="UniProtKB-KW"/>
</dbReference>
<feature type="compositionally biased region" description="Low complexity" evidence="14">
    <location>
        <begin position="1067"/>
        <end position="1078"/>
    </location>
</feature>
<feature type="compositionally biased region" description="Basic and acidic residues" evidence="14">
    <location>
        <begin position="1363"/>
        <end position="1374"/>
    </location>
</feature>
<feature type="compositionally biased region" description="Basic and acidic residues" evidence="14">
    <location>
        <begin position="851"/>
        <end position="860"/>
    </location>
</feature>
<evidence type="ECO:0000256" key="1">
    <source>
        <dbReference type="ARBA" id="ARBA00001946"/>
    </source>
</evidence>
<protein>
    <recommendedName>
        <fullName evidence="4">non-specific serine/threonine protein kinase</fullName>
        <ecNumber evidence="4">2.7.11.1</ecNumber>
    </recommendedName>
</protein>
<feature type="region of interest" description="Disordered" evidence="14">
    <location>
        <begin position="1"/>
        <end position="29"/>
    </location>
</feature>
<dbReference type="InterPro" id="IPR008271">
    <property type="entry name" value="Ser/Thr_kinase_AS"/>
</dbReference>
<keyword evidence="6" id="KW-0723">Serine/threonine-protein kinase</keyword>
<feature type="region of interest" description="Disordered" evidence="14">
    <location>
        <begin position="1457"/>
        <end position="1517"/>
    </location>
</feature>
<comment type="subcellular location">
    <subcellularLocation>
        <location evidence="2">Cytoplasm</location>
    </subcellularLocation>
</comment>
<dbReference type="Pfam" id="PF00566">
    <property type="entry name" value="RabGAP-TBC"/>
    <property type="match status" value="1"/>
</dbReference>
<evidence type="ECO:0000256" key="7">
    <source>
        <dbReference type="ARBA" id="ARBA00022553"/>
    </source>
</evidence>
<dbReference type="GO" id="GO:0046872">
    <property type="term" value="F:metal ion binding"/>
    <property type="evidence" value="ECO:0007669"/>
    <property type="project" value="UniProtKB-KW"/>
</dbReference>
<keyword evidence="12" id="KW-0067">ATP-binding</keyword>
<keyword evidence="13" id="KW-0460">Magnesium</keyword>
<gene>
    <name evidence="15" type="ORF">PACLA_8A046826</name>
</gene>
<evidence type="ECO:0000256" key="9">
    <source>
        <dbReference type="ARBA" id="ARBA00022723"/>
    </source>
</evidence>
<comment type="similarity">
    <text evidence="3">Belongs to the protein kinase superfamily. NEK Ser/Thr protein kinase family. NIMA subfamily.</text>
</comment>
<evidence type="ECO:0000256" key="8">
    <source>
        <dbReference type="ARBA" id="ARBA00022679"/>
    </source>
</evidence>
<comment type="cofactor">
    <cofactor evidence="1">
        <name>Mg(2+)</name>
        <dbReference type="ChEBI" id="CHEBI:18420"/>
    </cofactor>
</comment>
<evidence type="ECO:0000256" key="11">
    <source>
        <dbReference type="ARBA" id="ARBA00022777"/>
    </source>
</evidence>
<evidence type="ECO:0000256" key="10">
    <source>
        <dbReference type="ARBA" id="ARBA00022741"/>
    </source>
</evidence>
<dbReference type="InterPro" id="IPR035969">
    <property type="entry name" value="Rab-GAP_TBC_sf"/>
</dbReference>
<feature type="region of interest" description="Disordered" evidence="14">
    <location>
        <begin position="1246"/>
        <end position="1390"/>
    </location>
</feature>
<dbReference type="PANTHER" id="PTHR44535">
    <property type="entry name" value="PROTEIN CBG16200"/>
    <property type="match status" value="1"/>
</dbReference>
<dbReference type="InterPro" id="IPR000195">
    <property type="entry name" value="Rab-GAP-TBC_dom"/>
</dbReference>
<proteinExistence type="inferred from homology"/>
<evidence type="ECO:0000256" key="5">
    <source>
        <dbReference type="ARBA" id="ARBA00022490"/>
    </source>
</evidence>
<evidence type="ECO:0000313" key="15">
    <source>
        <dbReference type="EMBL" id="CAB3989662.1"/>
    </source>
</evidence>
<dbReference type="PANTHER" id="PTHR44535:SF5">
    <property type="entry name" value="PROTEIN KINASE DOMAIN-CONTAINING PROTEIN"/>
    <property type="match status" value="1"/>
</dbReference>
<feature type="compositionally biased region" description="Polar residues" evidence="14">
    <location>
        <begin position="1466"/>
        <end position="1488"/>
    </location>
</feature>
<dbReference type="SMART" id="SM00164">
    <property type="entry name" value="TBC"/>
    <property type="match status" value="1"/>
</dbReference>
<dbReference type="GO" id="GO:0005737">
    <property type="term" value="C:cytoplasm"/>
    <property type="evidence" value="ECO:0007669"/>
    <property type="project" value="UniProtKB-SubCell"/>
</dbReference>
<dbReference type="EMBL" id="CACRXK020001529">
    <property type="protein sequence ID" value="CAB3989662.1"/>
    <property type="molecule type" value="Genomic_DNA"/>
</dbReference>
<dbReference type="InterPro" id="IPR017441">
    <property type="entry name" value="Protein_kinase_ATP_BS"/>
</dbReference>
<dbReference type="Proteomes" id="UP001152795">
    <property type="component" value="Unassembled WGS sequence"/>
</dbReference>
<evidence type="ECO:0000256" key="2">
    <source>
        <dbReference type="ARBA" id="ARBA00004496"/>
    </source>
</evidence>
<feature type="compositionally biased region" description="Basic and acidic residues" evidence="14">
    <location>
        <begin position="1"/>
        <end position="24"/>
    </location>
</feature>
<dbReference type="SUPFAM" id="SSF47923">
    <property type="entry name" value="Ypt/Rab-GAP domain of gyp1p"/>
    <property type="match status" value="1"/>
</dbReference>
<evidence type="ECO:0000256" key="14">
    <source>
        <dbReference type="SAM" id="MobiDB-lite"/>
    </source>
</evidence>
<dbReference type="EC" id="2.7.11.1" evidence="4"/>
<dbReference type="Gene3D" id="2.130.10.30">
    <property type="entry name" value="Regulator of chromosome condensation 1/beta-lactamase-inhibitor protein II"/>
    <property type="match status" value="2"/>
</dbReference>
<dbReference type="InterPro" id="IPR000408">
    <property type="entry name" value="Reg_chr_condens"/>
</dbReference>
<dbReference type="Pfam" id="PF00069">
    <property type="entry name" value="Pkinase"/>
    <property type="match status" value="1"/>
</dbReference>
<keyword evidence="9" id="KW-0479">Metal-binding</keyword>
<dbReference type="InterPro" id="IPR009091">
    <property type="entry name" value="RCC1/BLIP-II"/>
</dbReference>
<evidence type="ECO:0000256" key="12">
    <source>
        <dbReference type="ARBA" id="ARBA00022840"/>
    </source>
</evidence>
<keyword evidence="10" id="KW-0547">Nucleotide-binding</keyword>
<keyword evidence="8" id="KW-0808">Transferase</keyword>
<dbReference type="Gene3D" id="1.10.510.10">
    <property type="entry name" value="Transferase(Phosphotransferase) domain 1"/>
    <property type="match status" value="1"/>
</dbReference>
<dbReference type="PROSITE" id="PS50012">
    <property type="entry name" value="RCC1_3"/>
    <property type="match status" value="4"/>
</dbReference>
<feature type="compositionally biased region" description="Polar residues" evidence="14">
    <location>
        <begin position="1317"/>
        <end position="1336"/>
    </location>
</feature>
<dbReference type="GO" id="GO:0005524">
    <property type="term" value="F:ATP binding"/>
    <property type="evidence" value="ECO:0007669"/>
    <property type="project" value="UniProtKB-UniRule"/>
</dbReference>
<dbReference type="Gene3D" id="1.10.472.80">
    <property type="entry name" value="Ypt/Rab-GAP domain of gyp1p, domain 3"/>
    <property type="match status" value="1"/>
</dbReference>
<dbReference type="PROSITE" id="PS50086">
    <property type="entry name" value="TBC_RABGAP"/>
    <property type="match status" value="1"/>
</dbReference>
<keyword evidence="11 15" id="KW-0418">Kinase</keyword>
<keyword evidence="16" id="KW-1185">Reference proteome</keyword>
<evidence type="ECO:0000256" key="4">
    <source>
        <dbReference type="ARBA" id="ARBA00012513"/>
    </source>
</evidence>
<accession>A0A6S7GJ73</accession>
<evidence type="ECO:0000313" key="16">
    <source>
        <dbReference type="Proteomes" id="UP001152795"/>
    </source>
</evidence>
<dbReference type="PROSITE" id="PS50011">
    <property type="entry name" value="PROTEIN_KINASE_DOM"/>
    <property type="match status" value="1"/>
</dbReference>
<evidence type="ECO:0000256" key="6">
    <source>
        <dbReference type="ARBA" id="ARBA00022527"/>
    </source>
</evidence>
<keyword evidence="7" id="KW-0597">Phosphoprotein</keyword>
<evidence type="ECO:0000256" key="3">
    <source>
        <dbReference type="ARBA" id="ARBA00010886"/>
    </source>
</evidence>
<keyword evidence="5" id="KW-0963">Cytoplasm</keyword>
<dbReference type="InterPro" id="IPR011009">
    <property type="entry name" value="Kinase-like_dom_sf"/>
</dbReference>
<sequence length="1837" mass="205115">MAAVEQPEKNDENSTQIEELHDNTRPISSSLSSTNLLSVSASSNVHRLVVVSSKIRQPSALETAALNGVSILIYQQDTEDLNSLLLKIKDACSRTKPVSIAFLAHGHPGSMVLCSKRGEKVLSKPSLAEDEDIRNFFKEVGTSVDRSEPSSRLDFLSCPVILSTDWQEVVAELESIVEGLNINMTKDIMGPEISGKKQSNSDDGTSCEPGDLYFQSEKLRKWSGATPRSISNFEKIKVVGKGAYGAAVLYRKKDDESLVILKEINMHDLTAQERHLATNEAKIMSKLNHPNIINCYDSFEEDGTIWIEMEYADGGTLAQYLTKLDREMEEKEILKMFYEMALALQCIHQHKILHRDMKTQNIFLTLEGHVKLGDFGISKQLGNTKSNANTVLGTPYYISPEICEGKDYNEKSDIWSLGCVLYEMANKQKTFESTNLPALVNKIVKGQFAPIRGNYSQDFKALVRDCLQIEPQYRPDASGLVSRVHELLCQFDECDEGSLESALNPKRKEKRRSILYYVDLGSMSAVVPIDLPVKIMIVDVSVGRNHVCVVTSDSSVFTWGDNSKGQLGHGDLVSREIPTQIEAVKGKNVVTACSGDRFTVLLTDNGIVMSFGDGDYGCMGHGDWSSVSRPKLVEGLLAVDTGSLSCGPRHVCAVCDDGSVYTWGCGADGRLGLGDEDNRKTPHKVEFGDKVKITKARCGIDGTMFLTDTGTLFACGKNTNNKLGLNNRQGFLVQMKNLLTKVQVEGRNTPTPLKVLARHSVSEMCLGPSHSSVLMDSGHLYTFGDNRYGQLGHGNLKTVESPACVKYLVGKHVMMMKCGDYFTLTGTDEDTIYFWGSMPNVHTPGMDCEEAGPRSDEAFEKKHRRNVSSSMSSGASENMVSSPRPTSAKCDGFRTRPFSGVDHDQSVARRKDTFSESANTNLTVDGKPGSANSDRPRSGFFHGNYLRDCALRNVLSRCRIDGCLRVSDCDPLSVPTLLFQWDAICGPNEKDGDYPVFLRRIAGYGANMFVQIDTTAPAPRKKSKRRSTKREESSVEQRRPPSEINLKKLSKRGLDDSGTSLRRHTDSSTTAEQSSSSEMDTMGDAPTWLKDELKDGIHKGAKFAGEVDDGISSVDESAEAMSDQESDEEVFIKPKKDVATKKTQEKMYAKYRTKAKGVTETKIVGGVALATATGHVSANSNYGSYESNTDTNGVVLPGQVPADGAQSTPSRQPRRKRTKVQLNSQVFYQPGVPRTKHSGVTASLHAPVGTDKLRPSSVTSESGVEMTPFEQHGPVDNRMKQNNGMAKSVPSKRGLSPNAPRKPRVSPSGIKAWEKPTPTSNDMRQRPATRTSSNGSIPAKRRVGSRDENKTRMPAIVTPSQAGRKDSREKKEISPIKPHTKFPKPTHDVYGNGSVSDSHIDYHEQLREAGLRERGLVDEIQVLRTELLKQSGQLQENFHIVISLQEQVARLQEEQLKQQAKEKRQNITNQRPDINQSLRRSSMKSAATLSKDKTGNRVPLAPANEPSSPSGDVEREPPLCEDEWKSFFNSDGRILNESGLRKAIFKGGVSDAIRAEVWMFLFGFYSFSSTSREREVITLERMVQYEVLKEKWHGELQNALAKAENSSEELDRYLNPPYCTNNNTDGGLGNENNSIEVQQQLIFAKIEAQINVNKKKINVPNLRHFLRTIDKDVPRTDRNLQFYQDPKNLLALRNILITYVSFSPDIGYTQGMNDLVSRFHVVLKSEYKTYYCFLNFMERVEKEFLEDGMISKLELIQTLLRKMDWELYNFFKSLDIKELLFCHRWLLLNFKREFNYEDSLKIFEIISSHHLELWSLEAEKERRQKRAEEMKNQGTVF</sequence>
<evidence type="ECO:0000256" key="13">
    <source>
        <dbReference type="ARBA" id="ARBA00022842"/>
    </source>
</evidence>
<dbReference type="CDD" id="cd08215">
    <property type="entry name" value="STKc_Nek"/>
    <property type="match status" value="1"/>
</dbReference>
<feature type="region of interest" description="Disordered" evidence="14">
    <location>
        <begin position="848"/>
        <end position="888"/>
    </location>
</feature>
<dbReference type="SUPFAM" id="SSF50985">
    <property type="entry name" value="RCC1/BLIP-II"/>
    <property type="match status" value="1"/>
</dbReference>
<dbReference type="Gene3D" id="3.30.200.20">
    <property type="entry name" value="Phosphorylase Kinase, domain 1"/>
    <property type="match status" value="1"/>
</dbReference>
<feature type="compositionally biased region" description="Basic residues" evidence="14">
    <location>
        <begin position="1019"/>
        <end position="1028"/>
    </location>
</feature>
<name>A0A6S7GJ73_PARCT</name>
<reference evidence="15" key="1">
    <citation type="submission" date="2020-04" db="EMBL/GenBank/DDBJ databases">
        <authorList>
            <person name="Alioto T."/>
            <person name="Alioto T."/>
            <person name="Gomez Garrido J."/>
        </authorList>
    </citation>
    <scope>NUCLEOTIDE SEQUENCE</scope>
    <source>
        <strain evidence="15">A484AB</strain>
    </source>
</reference>
<dbReference type="PROSITE" id="PS00108">
    <property type="entry name" value="PROTEIN_KINASE_ST"/>
    <property type="match status" value="1"/>
</dbReference>
<dbReference type="OrthoDB" id="248923at2759"/>
<feature type="compositionally biased region" description="Basic and acidic residues" evidence="14">
    <location>
        <begin position="1029"/>
        <end position="1041"/>
    </location>
</feature>
<comment type="caution">
    <text evidence="15">The sequence shown here is derived from an EMBL/GenBank/DDBJ whole genome shotgun (WGS) entry which is preliminary data.</text>
</comment>
<feature type="region of interest" description="Disordered" evidence="14">
    <location>
        <begin position="1196"/>
        <end position="1220"/>
    </location>
</feature>
<feature type="region of interest" description="Disordered" evidence="14">
    <location>
        <begin position="1015"/>
        <end position="1086"/>
    </location>
</feature>
<organism evidence="15 16">
    <name type="scientific">Paramuricea clavata</name>
    <name type="common">Red gorgonian</name>
    <name type="synonym">Violescent sea-whip</name>
    <dbReference type="NCBI Taxonomy" id="317549"/>
    <lineage>
        <taxon>Eukaryota</taxon>
        <taxon>Metazoa</taxon>
        <taxon>Cnidaria</taxon>
        <taxon>Anthozoa</taxon>
        <taxon>Octocorallia</taxon>
        <taxon>Malacalcyonacea</taxon>
        <taxon>Plexauridae</taxon>
        <taxon>Paramuricea</taxon>
    </lineage>
</organism>
<dbReference type="SUPFAM" id="SSF56112">
    <property type="entry name" value="Protein kinase-like (PK-like)"/>
    <property type="match status" value="1"/>
</dbReference>
<dbReference type="PROSITE" id="PS00107">
    <property type="entry name" value="PROTEIN_KINASE_ATP"/>
    <property type="match status" value="1"/>
</dbReference>
<dbReference type="InterPro" id="IPR051997">
    <property type="entry name" value="STK_NEK"/>
</dbReference>
<dbReference type="InterPro" id="IPR000719">
    <property type="entry name" value="Prot_kinase_dom"/>
</dbReference>
<feature type="compositionally biased region" description="Low complexity" evidence="14">
    <location>
        <begin position="867"/>
        <end position="882"/>
    </location>
</feature>
<dbReference type="Gene3D" id="1.10.8.270">
    <property type="entry name" value="putative rabgap domain of human tbc1 domain family member 14 like domains"/>
    <property type="match status" value="1"/>
</dbReference>
<dbReference type="FunFam" id="3.30.200.20:FF:000097">
    <property type="entry name" value="Probable serine/threonine-protein kinase nek1"/>
    <property type="match status" value="1"/>
</dbReference>
<dbReference type="Pfam" id="PF00415">
    <property type="entry name" value="RCC1"/>
    <property type="match status" value="4"/>
</dbReference>
<dbReference type="SMART" id="SM00220">
    <property type="entry name" value="S_TKc"/>
    <property type="match status" value="1"/>
</dbReference>